<evidence type="ECO:0000256" key="3">
    <source>
        <dbReference type="ARBA" id="ARBA00022723"/>
    </source>
</evidence>
<evidence type="ECO:0000256" key="7">
    <source>
        <dbReference type="SAM" id="Phobius"/>
    </source>
</evidence>
<evidence type="ECO:0000313" key="9">
    <source>
        <dbReference type="EMBL" id="RJP67221.1"/>
    </source>
</evidence>
<evidence type="ECO:0000256" key="1">
    <source>
        <dbReference type="ARBA" id="ARBA00022448"/>
    </source>
</evidence>
<dbReference type="PANTHER" id="PTHR30176">
    <property type="entry name" value="FERREDOXIN-TYPE PROTEIN NAPH"/>
    <property type="match status" value="1"/>
</dbReference>
<keyword evidence="7" id="KW-1133">Transmembrane helix</keyword>
<evidence type="ECO:0000259" key="8">
    <source>
        <dbReference type="PROSITE" id="PS51379"/>
    </source>
</evidence>
<dbReference type="AlphaFoldDB" id="A0A419ETI8"/>
<accession>A0A419ETI8</accession>
<keyword evidence="6" id="KW-0411">Iron-sulfur</keyword>
<dbReference type="Proteomes" id="UP000285961">
    <property type="component" value="Unassembled WGS sequence"/>
</dbReference>
<feature type="transmembrane region" description="Helical" evidence="7">
    <location>
        <begin position="112"/>
        <end position="132"/>
    </location>
</feature>
<keyword evidence="3" id="KW-0479">Metal-binding</keyword>
<feature type="transmembrane region" description="Helical" evidence="7">
    <location>
        <begin position="42"/>
        <end position="72"/>
    </location>
</feature>
<feature type="transmembrane region" description="Helical" evidence="7">
    <location>
        <begin position="188"/>
        <end position="209"/>
    </location>
</feature>
<feature type="non-terminal residue" evidence="9">
    <location>
        <position position="308"/>
    </location>
</feature>
<gene>
    <name evidence="9" type="ORF">C4532_14925</name>
</gene>
<feature type="domain" description="4Fe-4S ferredoxin-type" evidence="8">
    <location>
        <begin position="232"/>
        <end position="257"/>
    </location>
</feature>
<evidence type="ECO:0000256" key="4">
    <source>
        <dbReference type="ARBA" id="ARBA00022982"/>
    </source>
</evidence>
<feature type="domain" description="4Fe-4S ferredoxin-type" evidence="8">
    <location>
        <begin position="260"/>
        <end position="289"/>
    </location>
</feature>
<evidence type="ECO:0000256" key="5">
    <source>
        <dbReference type="ARBA" id="ARBA00023004"/>
    </source>
</evidence>
<evidence type="ECO:0000313" key="10">
    <source>
        <dbReference type="Proteomes" id="UP000285961"/>
    </source>
</evidence>
<comment type="caution">
    <text evidence="9">The sequence shown here is derived from an EMBL/GenBank/DDBJ whole genome shotgun (WGS) entry which is preliminary data.</text>
</comment>
<dbReference type="InterPro" id="IPR051684">
    <property type="entry name" value="Electron_Trans/Redox"/>
</dbReference>
<dbReference type="Gene3D" id="3.30.70.20">
    <property type="match status" value="1"/>
</dbReference>
<sequence length="308" mass="34182">MRNLRRISQLTCLALFVFLLAKASYPLTDAYPVDIFPRLSPLLGIAATVASRTLAITFWPALIVVGATLILGRAFCGWVCPMGTTLDITDKLFRRKPNAIADKKPGHRQWKFALLACLLIGSVLGLQLAGWFDPLSLVTRSYGLVLQPYVNFLSERVLDLLFLAPGLAPVLYPVEEFLRKHILSFQQLVFSSHVLFAVIFAGVVALGALNRRFWCRSLCPLGGLLALCGRYAILRRNVSEKCTHCLKCQRSCMTDAIAEEGTGIVRGECVYCFTCEDICPERAISFSFRSRSAEPQRISAGVLSRRAF</sequence>
<evidence type="ECO:0000256" key="2">
    <source>
        <dbReference type="ARBA" id="ARBA00022485"/>
    </source>
</evidence>
<keyword evidence="7" id="KW-0812">Transmembrane</keyword>
<dbReference type="PROSITE" id="PS00198">
    <property type="entry name" value="4FE4S_FER_1"/>
    <property type="match status" value="1"/>
</dbReference>
<dbReference type="SUPFAM" id="SSF54862">
    <property type="entry name" value="4Fe-4S ferredoxins"/>
    <property type="match status" value="1"/>
</dbReference>
<keyword evidence="7" id="KW-0472">Membrane</keyword>
<keyword evidence="2" id="KW-0004">4Fe-4S</keyword>
<keyword evidence="1" id="KW-0813">Transport</keyword>
<name>A0A419ETI8_9BACT</name>
<organism evidence="9 10">
    <name type="scientific">Candidatus Abyssobacteria bacterium SURF_17</name>
    <dbReference type="NCBI Taxonomy" id="2093361"/>
    <lineage>
        <taxon>Bacteria</taxon>
        <taxon>Pseudomonadati</taxon>
        <taxon>Candidatus Hydrogenedentota</taxon>
        <taxon>Candidatus Abyssobacteria</taxon>
    </lineage>
</organism>
<protein>
    <submittedName>
        <fullName evidence="9">4Fe-4S binding protein</fullName>
    </submittedName>
</protein>
<dbReference type="GO" id="GO:0051539">
    <property type="term" value="F:4 iron, 4 sulfur cluster binding"/>
    <property type="evidence" value="ECO:0007669"/>
    <property type="project" value="UniProtKB-KW"/>
</dbReference>
<dbReference type="PROSITE" id="PS51379">
    <property type="entry name" value="4FE4S_FER_2"/>
    <property type="match status" value="2"/>
</dbReference>
<dbReference type="EMBL" id="QZKI01000107">
    <property type="protein sequence ID" value="RJP67221.1"/>
    <property type="molecule type" value="Genomic_DNA"/>
</dbReference>
<proteinExistence type="predicted"/>
<dbReference type="Pfam" id="PF12801">
    <property type="entry name" value="Fer4_5"/>
    <property type="match status" value="2"/>
</dbReference>
<dbReference type="GO" id="GO:0005886">
    <property type="term" value="C:plasma membrane"/>
    <property type="evidence" value="ECO:0007669"/>
    <property type="project" value="TreeGrafter"/>
</dbReference>
<dbReference type="InterPro" id="IPR017900">
    <property type="entry name" value="4Fe4S_Fe_S_CS"/>
</dbReference>
<dbReference type="GO" id="GO:0046872">
    <property type="term" value="F:metal ion binding"/>
    <property type="evidence" value="ECO:0007669"/>
    <property type="project" value="UniProtKB-KW"/>
</dbReference>
<keyword evidence="4" id="KW-0249">Electron transport</keyword>
<evidence type="ECO:0000256" key="6">
    <source>
        <dbReference type="ARBA" id="ARBA00023014"/>
    </source>
</evidence>
<reference evidence="9 10" key="1">
    <citation type="journal article" date="2017" name="ISME J.">
        <title>Energy and carbon metabolisms in a deep terrestrial subsurface fluid microbial community.</title>
        <authorList>
            <person name="Momper L."/>
            <person name="Jungbluth S.P."/>
            <person name="Lee M.D."/>
            <person name="Amend J.P."/>
        </authorList>
    </citation>
    <scope>NUCLEOTIDE SEQUENCE [LARGE SCALE GENOMIC DNA]</scope>
    <source>
        <strain evidence="9">SURF_17</strain>
    </source>
</reference>
<dbReference type="PANTHER" id="PTHR30176:SF3">
    <property type="entry name" value="FERREDOXIN-TYPE PROTEIN NAPH"/>
    <property type="match status" value="1"/>
</dbReference>
<dbReference type="InterPro" id="IPR017896">
    <property type="entry name" value="4Fe4S_Fe-S-bd"/>
</dbReference>
<keyword evidence="5" id="KW-0408">Iron</keyword>